<feature type="domain" description="Polymerase nucleotidyl transferase" evidence="1">
    <location>
        <begin position="10"/>
        <end position="52"/>
    </location>
</feature>
<evidence type="ECO:0000313" key="3">
    <source>
        <dbReference type="Proteomes" id="UP000031258"/>
    </source>
</evidence>
<dbReference type="Proteomes" id="UP000031258">
    <property type="component" value="Unassembled WGS sequence"/>
</dbReference>
<dbReference type="SUPFAM" id="SSF81301">
    <property type="entry name" value="Nucleotidyltransferase"/>
    <property type="match status" value="1"/>
</dbReference>
<comment type="caution">
    <text evidence="2">The sequence shown here is derived from an EMBL/GenBank/DDBJ whole genome shotgun (WGS) entry which is preliminary data.</text>
</comment>
<dbReference type="InterPro" id="IPR002934">
    <property type="entry name" value="Polymerase_NTP_transf_dom"/>
</dbReference>
<organism evidence="2 3">
    <name type="scientific">Candidatus Jidaibacter acanthamoebae</name>
    <dbReference type="NCBI Taxonomy" id="86105"/>
    <lineage>
        <taxon>Bacteria</taxon>
        <taxon>Pseudomonadati</taxon>
        <taxon>Pseudomonadota</taxon>
        <taxon>Alphaproteobacteria</taxon>
        <taxon>Rickettsiales</taxon>
        <taxon>Candidatus Midichloriaceae</taxon>
        <taxon>Candidatus Jidaibacter</taxon>
    </lineage>
</organism>
<evidence type="ECO:0000313" key="2">
    <source>
        <dbReference type="EMBL" id="KIE04502.1"/>
    </source>
</evidence>
<protein>
    <recommendedName>
        <fullName evidence="1">Polymerase nucleotidyl transferase domain-containing protein</fullName>
    </recommendedName>
</protein>
<accession>A0A0C1MR71</accession>
<reference evidence="2 3" key="1">
    <citation type="submission" date="2014-11" db="EMBL/GenBank/DDBJ databases">
        <title>A Rickettsiales Symbiont of Amoebae With Ancient Features.</title>
        <authorList>
            <person name="Schulz F."/>
            <person name="Martijn J."/>
            <person name="Wascher F."/>
            <person name="Kostanjsek R."/>
            <person name="Ettema T.J."/>
            <person name="Horn M."/>
        </authorList>
    </citation>
    <scope>NUCLEOTIDE SEQUENCE [LARGE SCALE GENOMIC DNA]</scope>
    <source>
        <strain evidence="2 3">UWC36</strain>
    </source>
</reference>
<dbReference type="Pfam" id="PF01909">
    <property type="entry name" value="NTP_transf_2"/>
    <property type="match status" value="1"/>
</dbReference>
<dbReference type="AlphaFoldDB" id="A0A0C1MR71"/>
<sequence>MMRKKPLSVIKKLIDKRYSDAKAVFWGGSVSRGLGTNTSDLDIIIVYEQISSSYREAFIYENWPIDAFIHDPETLGVLFKKIKEIGICGTMEMIINGKEIMLESNFSKRIKDSTREKFDLKPLAWEKKEIDNERFLITDLLDDILYPNSRAEQIASTAKLYEQLARFYFRAQNKWSASGKSILRYLEKDNSNIAYEYSHAFEKAFQGGDVQDLKNLVTKLLAPYGGLLWDGFRFDIPKAKII</sequence>
<evidence type="ECO:0000259" key="1">
    <source>
        <dbReference type="Pfam" id="PF01909"/>
    </source>
</evidence>
<dbReference type="CDD" id="cd05403">
    <property type="entry name" value="NT_KNTase_like"/>
    <property type="match status" value="1"/>
</dbReference>
<gene>
    <name evidence="2" type="ORF">NF27_HQ00400</name>
</gene>
<keyword evidence="3" id="KW-1185">Reference proteome</keyword>
<dbReference type="STRING" id="86105.NF27_HQ00400"/>
<dbReference type="GO" id="GO:0016779">
    <property type="term" value="F:nucleotidyltransferase activity"/>
    <property type="evidence" value="ECO:0007669"/>
    <property type="project" value="InterPro"/>
</dbReference>
<dbReference type="Gene3D" id="3.30.460.10">
    <property type="entry name" value="Beta Polymerase, domain 2"/>
    <property type="match status" value="1"/>
</dbReference>
<dbReference type="EMBL" id="JSWE01000184">
    <property type="protein sequence ID" value="KIE04502.1"/>
    <property type="molecule type" value="Genomic_DNA"/>
</dbReference>
<dbReference type="InterPro" id="IPR043519">
    <property type="entry name" value="NT_sf"/>
</dbReference>
<name>A0A0C1MR71_9RICK</name>
<proteinExistence type="predicted"/>